<proteinExistence type="predicted"/>
<dbReference type="RefSeq" id="WP_168570047.1">
    <property type="nucleotide sequence ID" value="NZ_CP051167.1"/>
</dbReference>
<sequence>MTSDREGGKKPPNEPIQLPEPDPDNITVLTNKLPNEPILPWNRYDSPWREPEEETSKAKRGKKKKRKRQEGEDRDGDNKAGEKEDPTLGENRFSGDREASAKPNCPSGKIDAETDVEPEENGDASRDSLRDRPESSLE</sequence>
<name>A0A6H1TZR1_9CYAN</name>
<evidence type="ECO:0000256" key="1">
    <source>
        <dbReference type="SAM" id="MobiDB-lite"/>
    </source>
</evidence>
<feature type="compositionally biased region" description="Basic and acidic residues" evidence="1">
    <location>
        <begin position="46"/>
        <end position="57"/>
    </location>
</feature>
<feature type="compositionally biased region" description="Basic residues" evidence="1">
    <location>
        <begin position="58"/>
        <end position="68"/>
    </location>
</feature>
<dbReference type="Proteomes" id="UP000500857">
    <property type="component" value="Chromosome"/>
</dbReference>
<keyword evidence="3" id="KW-1185">Reference proteome</keyword>
<gene>
    <name evidence="2" type="ORF">HCG48_15985</name>
</gene>
<feature type="compositionally biased region" description="Basic and acidic residues" evidence="1">
    <location>
        <begin position="123"/>
        <end position="138"/>
    </location>
</feature>
<evidence type="ECO:0000313" key="2">
    <source>
        <dbReference type="EMBL" id="QIZ71895.1"/>
    </source>
</evidence>
<protein>
    <submittedName>
        <fullName evidence="2">Uncharacterized protein</fullName>
    </submittedName>
</protein>
<feature type="region of interest" description="Disordered" evidence="1">
    <location>
        <begin position="1"/>
        <end position="138"/>
    </location>
</feature>
<feature type="compositionally biased region" description="Basic and acidic residues" evidence="1">
    <location>
        <begin position="1"/>
        <end position="12"/>
    </location>
</feature>
<reference evidence="2 3" key="1">
    <citation type="submission" date="2020-04" db="EMBL/GenBank/DDBJ databases">
        <authorList>
            <person name="Basu S."/>
            <person name="Maruthanayagam V."/>
            <person name="Chakraborty S."/>
            <person name="Pramanik A."/>
            <person name="Mukherjee J."/>
            <person name="Brink B."/>
        </authorList>
    </citation>
    <scope>NUCLEOTIDE SEQUENCE [LARGE SCALE GENOMIC DNA]</scope>
    <source>
        <strain evidence="2 3">AP17</strain>
    </source>
</reference>
<evidence type="ECO:0000313" key="3">
    <source>
        <dbReference type="Proteomes" id="UP000500857"/>
    </source>
</evidence>
<feature type="compositionally biased region" description="Basic and acidic residues" evidence="1">
    <location>
        <begin position="76"/>
        <end position="86"/>
    </location>
</feature>
<feature type="compositionally biased region" description="Acidic residues" evidence="1">
    <location>
        <begin position="113"/>
        <end position="122"/>
    </location>
</feature>
<accession>A0A6H1TZR1</accession>
<dbReference type="EMBL" id="CP051167">
    <property type="protein sequence ID" value="QIZ71895.1"/>
    <property type="molecule type" value="Genomic_DNA"/>
</dbReference>
<dbReference type="AlphaFoldDB" id="A0A6H1TZR1"/>
<dbReference type="KEGG" id="oxy:HCG48_15985"/>
<organism evidence="2 3">
    <name type="scientific">Oxynema aestuarii AP17</name>
    <dbReference type="NCBI Taxonomy" id="2064643"/>
    <lineage>
        <taxon>Bacteria</taxon>
        <taxon>Bacillati</taxon>
        <taxon>Cyanobacteriota</taxon>
        <taxon>Cyanophyceae</taxon>
        <taxon>Oscillatoriophycideae</taxon>
        <taxon>Oscillatoriales</taxon>
        <taxon>Oscillatoriaceae</taxon>
        <taxon>Oxynema</taxon>
        <taxon>Oxynema aestuarii</taxon>
    </lineage>
</organism>